<keyword evidence="2" id="KW-0349">Heme</keyword>
<dbReference type="SUPFAM" id="SSF56014">
    <property type="entry name" value="Nitrite and sulphite reductase 4Fe-4S domain-like"/>
    <property type="match status" value="1"/>
</dbReference>
<dbReference type="GO" id="GO:0051539">
    <property type="term" value="F:4 iron, 4 sulfur cluster binding"/>
    <property type="evidence" value="ECO:0007669"/>
    <property type="project" value="UniProtKB-KW"/>
</dbReference>
<dbReference type="Proteomes" id="UP000004728">
    <property type="component" value="Unassembled WGS sequence"/>
</dbReference>
<evidence type="ECO:0000256" key="1">
    <source>
        <dbReference type="ARBA" id="ARBA00022485"/>
    </source>
</evidence>
<dbReference type="OrthoDB" id="7459360at2"/>
<dbReference type="InterPro" id="IPR005117">
    <property type="entry name" value="NiRdtase/SiRdtase_haem-b_fer"/>
</dbReference>
<keyword evidence="1" id="KW-0004">4Fe-4S</keyword>
<dbReference type="STRING" id="983920.Y88_3445"/>
<proteinExistence type="predicted"/>
<dbReference type="SUPFAM" id="SSF55124">
    <property type="entry name" value="Nitrite/Sulfite reductase N-terminal domain-like"/>
    <property type="match status" value="1"/>
</dbReference>
<dbReference type="eggNOG" id="COG0155">
    <property type="taxonomic scope" value="Bacteria"/>
</dbReference>
<dbReference type="PANTHER" id="PTHR32439:SF9">
    <property type="entry name" value="BLR3264 PROTEIN"/>
    <property type="match status" value="1"/>
</dbReference>
<keyword evidence="6" id="KW-0411">Iron-sulfur</keyword>
<evidence type="ECO:0000256" key="2">
    <source>
        <dbReference type="ARBA" id="ARBA00022617"/>
    </source>
</evidence>
<dbReference type="HOGENOM" id="CLU_015667_3_2_5"/>
<evidence type="ECO:0000256" key="6">
    <source>
        <dbReference type="ARBA" id="ARBA00023014"/>
    </source>
</evidence>
<dbReference type="NCBIfam" id="TIGR02435">
    <property type="entry name" value="CobG"/>
    <property type="match status" value="1"/>
</dbReference>
<comment type="caution">
    <text evidence="8">The sequence shown here is derived from an EMBL/GenBank/DDBJ whole genome shotgun (WGS) entry which is preliminary data.</text>
</comment>
<evidence type="ECO:0000313" key="8">
    <source>
        <dbReference type="EMBL" id="EGD60941.1"/>
    </source>
</evidence>
<evidence type="ECO:0000313" key="9">
    <source>
        <dbReference type="Proteomes" id="UP000004728"/>
    </source>
</evidence>
<dbReference type="GO" id="GO:0016491">
    <property type="term" value="F:oxidoreductase activity"/>
    <property type="evidence" value="ECO:0007669"/>
    <property type="project" value="UniProtKB-KW"/>
</dbReference>
<dbReference type="InterPro" id="IPR045854">
    <property type="entry name" value="NO2/SO3_Rdtase_4Fe4S_sf"/>
</dbReference>
<dbReference type="RefSeq" id="WP_008071951.1">
    <property type="nucleotide sequence ID" value="NZ_AQWK01000014.1"/>
</dbReference>
<evidence type="ECO:0000259" key="7">
    <source>
        <dbReference type="Pfam" id="PF03460"/>
    </source>
</evidence>
<keyword evidence="4" id="KW-0560">Oxidoreductase</keyword>
<accession>F1Z372</accession>
<organism evidence="8 9">
    <name type="scientific">Novosphingobium nitrogenifigens DSM 19370</name>
    <dbReference type="NCBI Taxonomy" id="983920"/>
    <lineage>
        <taxon>Bacteria</taxon>
        <taxon>Pseudomonadati</taxon>
        <taxon>Pseudomonadota</taxon>
        <taxon>Alphaproteobacteria</taxon>
        <taxon>Sphingomonadales</taxon>
        <taxon>Sphingomonadaceae</taxon>
        <taxon>Novosphingobium</taxon>
    </lineage>
</organism>
<dbReference type="InterPro" id="IPR012798">
    <property type="entry name" value="Cbl_synth_CobG-like"/>
</dbReference>
<dbReference type="GO" id="GO:0046872">
    <property type="term" value="F:metal ion binding"/>
    <property type="evidence" value="ECO:0007669"/>
    <property type="project" value="UniProtKB-KW"/>
</dbReference>
<keyword evidence="3" id="KW-0479">Metal-binding</keyword>
<dbReference type="InterPro" id="IPR051329">
    <property type="entry name" value="NIR_SIR_4Fe-4S"/>
</dbReference>
<dbReference type="EMBL" id="AEWJ01000002">
    <property type="protein sequence ID" value="EGD60941.1"/>
    <property type="molecule type" value="Genomic_DNA"/>
</dbReference>
<keyword evidence="5" id="KW-0408">Iron</keyword>
<gene>
    <name evidence="8" type="ORF">Y88_3445</name>
</gene>
<evidence type="ECO:0000256" key="5">
    <source>
        <dbReference type="ARBA" id="ARBA00023004"/>
    </source>
</evidence>
<dbReference type="InParanoid" id="F1Z372"/>
<dbReference type="Pfam" id="PF03460">
    <property type="entry name" value="NIR_SIR_ferr"/>
    <property type="match status" value="1"/>
</dbReference>
<protein>
    <submittedName>
        <fullName evidence="8">Precorrin-3B synthase</fullName>
    </submittedName>
</protein>
<feature type="domain" description="Nitrite/Sulfite reductase ferredoxin-like" evidence="7">
    <location>
        <begin position="16"/>
        <end position="81"/>
    </location>
</feature>
<dbReference type="InterPro" id="IPR036136">
    <property type="entry name" value="Nit/Sulf_reduc_fer-like_dom_sf"/>
</dbReference>
<reference evidence="8 9" key="1">
    <citation type="journal article" date="2012" name="J. Bacteriol.">
        <title>Draft Genome Sequence of Novosphingobium nitrogenifigens Y88T.</title>
        <authorList>
            <person name="Strabala T.J."/>
            <person name="Macdonald L."/>
            <person name="Liu V."/>
            <person name="Smit A.M."/>
        </authorList>
    </citation>
    <scope>NUCLEOTIDE SEQUENCE [LARGE SCALE GENOMIC DNA]</scope>
    <source>
        <strain evidence="8 9">DSM 19370</strain>
    </source>
</reference>
<evidence type="ECO:0000256" key="4">
    <source>
        <dbReference type="ARBA" id="ARBA00023002"/>
    </source>
</evidence>
<name>F1Z372_9SPHN</name>
<dbReference type="Gene3D" id="3.30.413.10">
    <property type="entry name" value="Sulfite Reductase Hemoprotein, domain 1"/>
    <property type="match status" value="2"/>
</dbReference>
<evidence type="ECO:0000256" key="3">
    <source>
        <dbReference type="ARBA" id="ARBA00022723"/>
    </source>
</evidence>
<sequence length="391" mass="40610">MSEPQIKGWCPGALRPMASGDGLVVRVRARGGRLAPAQAVALADLARRCGNGLIDLSARANLQLRGIGEETYPEVLAGLGALGLLDRDAQAEARRNVLVSPFGPADDAARVLADDLAKALADATDLPLPGKFGFAVDGGPVPLLRGISADVRLERAGHDLWRLHAEGSDRARCVASPDAVAAALDLARWFLATGGVQEGRGRMAAHIARGAALPDGFAEPVPLAPPFLPHPGPVAEGYLVAFEFGQVDADTLALLGEIGPIRLTPWRMVLVETQGTLPDAAALLTRADDPRLRVSACTGMPGCLQAQAPVRDLARALAPHVPTGRHLHVSGCAKGCAHPGPSDIVLCAGEEGFGLTHRATAARAAAMPPIAPARLLAHPDLLVQETDAPRL</sequence>
<dbReference type="Gene3D" id="3.90.480.10">
    <property type="entry name" value="Sulfite Reductase Hemoprotein,Domain 2"/>
    <property type="match status" value="1"/>
</dbReference>
<dbReference type="AlphaFoldDB" id="F1Z372"/>
<dbReference type="PANTHER" id="PTHR32439">
    <property type="entry name" value="FERREDOXIN--NITRITE REDUCTASE, CHLOROPLASTIC"/>
    <property type="match status" value="1"/>
</dbReference>
<keyword evidence="9" id="KW-1185">Reference proteome</keyword>